<dbReference type="AlphaFoldDB" id="A0A0G4HHI8"/>
<dbReference type="EMBL" id="CDMZ01002724">
    <property type="protein sequence ID" value="CEM43616.1"/>
    <property type="molecule type" value="Genomic_DNA"/>
</dbReference>
<accession>A0A0G4HHI8</accession>
<gene>
    <name evidence="2" type="ORF">Cvel_6895</name>
</gene>
<reference evidence="2" key="1">
    <citation type="submission" date="2014-11" db="EMBL/GenBank/DDBJ databases">
        <authorList>
            <person name="Otto D Thomas"/>
            <person name="Naeem Raeece"/>
        </authorList>
    </citation>
    <scope>NUCLEOTIDE SEQUENCE</scope>
</reference>
<organism evidence="2">
    <name type="scientific">Chromera velia CCMP2878</name>
    <dbReference type="NCBI Taxonomy" id="1169474"/>
    <lineage>
        <taxon>Eukaryota</taxon>
        <taxon>Sar</taxon>
        <taxon>Alveolata</taxon>
        <taxon>Colpodellida</taxon>
        <taxon>Chromeraceae</taxon>
        <taxon>Chromera</taxon>
    </lineage>
</organism>
<proteinExistence type="predicted"/>
<protein>
    <submittedName>
        <fullName evidence="2">Uncharacterized protein</fullName>
    </submittedName>
</protein>
<evidence type="ECO:0000313" key="2">
    <source>
        <dbReference type="EMBL" id="CEM43616.1"/>
    </source>
</evidence>
<feature type="compositionally biased region" description="Basic and acidic residues" evidence="1">
    <location>
        <begin position="12"/>
        <end position="21"/>
    </location>
</feature>
<feature type="region of interest" description="Disordered" evidence="1">
    <location>
        <begin position="1"/>
        <end position="36"/>
    </location>
</feature>
<name>A0A0G4HHI8_9ALVE</name>
<dbReference type="VEuPathDB" id="CryptoDB:Cvel_6895"/>
<evidence type="ECO:0000256" key="1">
    <source>
        <dbReference type="SAM" id="MobiDB-lite"/>
    </source>
</evidence>
<sequence length="214" mass="24570">MAETQPRPFWAYERESVHPQDESAPQDEEALKHREEMREEVSAIGGRRMREVFTGLLQERMAKHLELGVGRSLCGKGILDRNEKRIWSLGKVQQGLREIRWAFFDEDYTDRHPDLKLVGEPGKKEDPPLDFKSTMERLKNRVRDLVVTLNGNEGETRKGSLGNDESQTDFYSEKEVTMLIGDEEIQEELVSASLAPYDPFRSSTMIDGDLSVDL</sequence>